<organism evidence="1">
    <name type="scientific">Arion vulgaris</name>
    <dbReference type="NCBI Taxonomy" id="1028688"/>
    <lineage>
        <taxon>Eukaryota</taxon>
        <taxon>Metazoa</taxon>
        <taxon>Spiralia</taxon>
        <taxon>Lophotrochozoa</taxon>
        <taxon>Mollusca</taxon>
        <taxon>Gastropoda</taxon>
        <taxon>Heterobranchia</taxon>
        <taxon>Euthyneura</taxon>
        <taxon>Panpulmonata</taxon>
        <taxon>Eupulmonata</taxon>
        <taxon>Stylommatophora</taxon>
        <taxon>Helicina</taxon>
        <taxon>Arionoidea</taxon>
        <taxon>Arionidae</taxon>
        <taxon>Arion</taxon>
    </lineage>
</organism>
<evidence type="ECO:0000313" key="1">
    <source>
        <dbReference type="EMBL" id="CEK58082.1"/>
    </source>
</evidence>
<protein>
    <submittedName>
        <fullName evidence="1">Uncharacterized protein</fullName>
    </submittedName>
</protein>
<name>A0A0B6YPL1_9EUPU</name>
<sequence length="52" mass="5921">MLFFCHHVGMMLSSYRGSTKLIKSCSFAAIFLANARRLNLVSLMEIENKLVK</sequence>
<proteinExistence type="predicted"/>
<dbReference type="EMBL" id="HACG01011217">
    <property type="protein sequence ID" value="CEK58082.1"/>
    <property type="molecule type" value="Transcribed_RNA"/>
</dbReference>
<gene>
    <name evidence="1" type="primary">ORF31965</name>
</gene>
<accession>A0A0B6YPL1</accession>
<feature type="non-terminal residue" evidence="1">
    <location>
        <position position="52"/>
    </location>
</feature>
<dbReference type="AlphaFoldDB" id="A0A0B6YPL1"/>
<reference evidence="1" key="1">
    <citation type="submission" date="2014-12" db="EMBL/GenBank/DDBJ databases">
        <title>Insight into the proteome of Arion vulgaris.</title>
        <authorList>
            <person name="Aradska J."/>
            <person name="Bulat T."/>
            <person name="Smidak R."/>
            <person name="Sarate P."/>
            <person name="Gangsoo J."/>
            <person name="Sialana F."/>
            <person name="Bilban M."/>
            <person name="Lubec G."/>
        </authorList>
    </citation>
    <scope>NUCLEOTIDE SEQUENCE</scope>
    <source>
        <tissue evidence="1">Skin</tissue>
    </source>
</reference>